<accession>A0ABV9KZ67</accession>
<dbReference type="InterPro" id="IPR038670">
    <property type="entry name" value="HslJ-like_sf"/>
</dbReference>
<dbReference type="RefSeq" id="WP_379998508.1">
    <property type="nucleotide sequence ID" value="NZ_JBHSGN010000097.1"/>
</dbReference>
<dbReference type="EMBL" id="JBHSGN010000097">
    <property type="protein sequence ID" value="MFC4675352.1"/>
    <property type="molecule type" value="Genomic_DNA"/>
</dbReference>
<evidence type="ECO:0000313" key="3">
    <source>
        <dbReference type="Proteomes" id="UP001596023"/>
    </source>
</evidence>
<dbReference type="Gene3D" id="2.40.128.270">
    <property type="match status" value="1"/>
</dbReference>
<organism evidence="2 3">
    <name type="scientific">Dysgonomonas termitidis</name>
    <dbReference type="NCBI Taxonomy" id="1516126"/>
    <lineage>
        <taxon>Bacteria</taxon>
        <taxon>Pseudomonadati</taxon>
        <taxon>Bacteroidota</taxon>
        <taxon>Bacteroidia</taxon>
        <taxon>Bacteroidales</taxon>
        <taxon>Dysgonomonadaceae</taxon>
        <taxon>Dysgonomonas</taxon>
    </lineage>
</organism>
<dbReference type="Pfam" id="PF03724">
    <property type="entry name" value="META"/>
    <property type="match status" value="1"/>
</dbReference>
<dbReference type="InterPro" id="IPR053147">
    <property type="entry name" value="Hsp_HslJ-like"/>
</dbReference>
<sequence length="152" mass="16238">MRTIFRTLPVAGLFLLLSLGSCSLFKSNSPQPDLSAVEWQLVSVQPENGGANLVPASGQQATLLVIDGRASGNTGCNSFSGNAKRDNNKISFSGIASTRKFCTSGMDIEAALLRALNSADNFRIKDGKLQLRQGSKTLATFSDNANKVWKVE</sequence>
<name>A0ABV9KZ67_9BACT</name>
<gene>
    <name evidence="2" type="ORF">ACFO6W_16790</name>
</gene>
<feature type="domain" description="DUF306" evidence="1">
    <location>
        <begin position="33"/>
        <end position="141"/>
    </location>
</feature>
<evidence type="ECO:0000259" key="1">
    <source>
        <dbReference type="Pfam" id="PF03724"/>
    </source>
</evidence>
<dbReference type="PANTHER" id="PTHR35535:SF1">
    <property type="entry name" value="HEAT SHOCK PROTEIN HSLJ"/>
    <property type="match status" value="1"/>
</dbReference>
<dbReference type="InterPro" id="IPR005184">
    <property type="entry name" value="DUF306_Meta_HslJ"/>
</dbReference>
<evidence type="ECO:0000313" key="2">
    <source>
        <dbReference type="EMBL" id="MFC4675352.1"/>
    </source>
</evidence>
<dbReference type="Proteomes" id="UP001596023">
    <property type="component" value="Unassembled WGS sequence"/>
</dbReference>
<comment type="caution">
    <text evidence="2">The sequence shown here is derived from an EMBL/GenBank/DDBJ whole genome shotgun (WGS) entry which is preliminary data.</text>
</comment>
<reference evidence="3" key="1">
    <citation type="journal article" date="2019" name="Int. J. Syst. Evol. Microbiol.">
        <title>The Global Catalogue of Microorganisms (GCM) 10K type strain sequencing project: providing services to taxonomists for standard genome sequencing and annotation.</title>
        <authorList>
            <consortium name="The Broad Institute Genomics Platform"/>
            <consortium name="The Broad Institute Genome Sequencing Center for Infectious Disease"/>
            <person name="Wu L."/>
            <person name="Ma J."/>
        </authorList>
    </citation>
    <scope>NUCLEOTIDE SEQUENCE [LARGE SCALE GENOMIC DNA]</scope>
    <source>
        <strain evidence="3">CCUG 66188</strain>
    </source>
</reference>
<dbReference type="PANTHER" id="PTHR35535">
    <property type="entry name" value="HEAT SHOCK PROTEIN HSLJ"/>
    <property type="match status" value="1"/>
</dbReference>
<keyword evidence="3" id="KW-1185">Reference proteome</keyword>
<proteinExistence type="predicted"/>
<dbReference type="PROSITE" id="PS51257">
    <property type="entry name" value="PROKAR_LIPOPROTEIN"/>
    <property type="match status" value="1"/>
</dbReference>
<protein>
    <submittedName>
        <fullName evidence="2">META domain-containing protein</fullName>
    </submittedName>
</protein>